<evidence type="ECO:0000313" key="3">
    <source>
        <dbReference type="Proteomes" id="UP000642809"/>
    </source>
</evidence>
<dbReference type="AlphaFoldDB" id="A0A8J3G420"/>
<reference evidence="2" key="2">
    <citation type="submission" date="2020-09" db="EMBL/GenBank/DDBJ databases">
        <authorList>
            <person name="Sun Q."/>
            <person name="Kim S."/>
        </authorList>
    </citation>
    <scope>NUCLEOTIDE SEQUENCE</scope>
    <source>
        <strain evidence="2">KCTC 23224</strain>
    </source>
</reference>
<dbReference type="RefSeq" id="WP_229800463.1">
    <property type="nucleotide sequence ID" value="NZ_BMYF01000002.1"/>
</dbReference>
<evidence type="ECO:0000256" key="1">
    <source>
        <dbReference type="SAM" id="SignalP"/>
    </source>
</evidence>
<feature type="signal peptide" evidence="1">
    <location>
        <begin position="1"/>
        <end position="23"/>
    </location>
</feature>
<keyword evidence="1" id="KW-0732">Signal</keyword>
<proteinExistence type="predicted"/>
<evidence type="ECO:0000313" key="2">
    <source>
        <dbReference type="EMBL" id="GHB27322.1"/>
    </source>
</evidence>
<protein>
    <submittedName>
        <fullName evidence="2">Uncharacterized protein</fullName>
    </submittedName>
</protein>
<dbReference type="EMBL" id="BMYF01000002">
    <property type="protein sequence ID" value="GHB27322.1"/>
    <property type="molecule type" value="Genomic_DNA"/>
</dbReference>
<keyword evidence="3" id="KW-1185">Reference proteome</keyword>
<accession>A0A8J3G420</accession>
<name>A0A8J3G420_9BACT</name>
<organism evidence="2 3">
    <name type="scientific">Mongoliitalea lutea</name>
    <dbReference type="NCBI Taxonomy" id="849756"/>
    <lineage>
        <taxon>Bacteria</taxon>
        <taxon>Pseudomonadati</taxon>
        <taxon>Bacteroidota</taxon>
        <taxon>Cytophagia</taxon>
        <taxon>Cytophagales</taxon>
        <taxon>Cyclobacteriaceae</taxon>
        <taxon>Mongoliitalea</taxon>
    </lineage>
</organism>
<gene>
    <name evidence="2" type="ORF">GCM10008106_05070</name>
</gene>
<dbReference type="Proteomes" id="UP000642809">
    <property type="component" value="Unassembled WGS sequence"/>
</dbReference>
<feature type="chain" id="PRO_5035147461" evidence="1">
    <location>
        <begin position="24"/>
        <end position="671"/>
    </location>
</feature>
<sequence length="671" mass="78323">MGSFNLVLCFLLTFLLVPHTAFAQQPAIKKTQKTFQLMENVIGSANFNYYLNASGDTVLHGGFSFVSENVDSLGRFIQRRVNGTYHEGKKDKVWQYIHNTFEVSINTVNERFQVQTSLNGTTQKLEANYDMGEASGMWKLEEFMVDDGKLSKQLKNLQVNFQESRLIGPFSFFVHSPPNSTQIKGQFNTRHFFDGKWELTYRKDSIDYHEERLYDDGFLISLVQKDNSNGITIFEVSFDRVKQKLQDAREGKEGIDFKIGSDFFDVFFDDGFPYFSKEEISQKNGNEILNDLFSLISSNTLVIGLKLEGSPELLPAATRRFEYTLTAKERELLDKAEKSVNRYISDLEKFVNNTSLALYRQRSDSLSFSFRYAERILGNLQIVRDNLDLLHSDYFKYQSKRTYFRPGVEGLLAYDTVRYSYDGQQRSKVIPNEVDFSNSDLIIQNLFTYVEKKGAIIETLDPFFKSSIIEIEEFLVSQQLEEDILMYLKRVEETYDVKRGIDAVDKDGVILTRFHVAMYSNYEQKRDLLMQEYTNLIDFEKKQAVGLEILELTKVYIDAYAPVGEVRKKLQQLDEAYTRMSYNPYMDRHDIKTRIKRNIYFAAIDHLLPSYRENIIDAESYEEIPRLLTEMDAAFQRLFELAKLPDSETQVIERRLRRESNPNRIKRILEL</sequence>
<comment type="caution">
    <text evidence="2">The sequence shown here is derived from an EMBL/GenBank/DDBJ whole genome shotgun (WGS) entry which is preliminary data.</text>
</comment>
<reference evidence="2" key="1">
    <citation type="journal article" date="2014" name="Int. J. Syst. Evol. Microbiol.">
        <title>Complete genome sequence of Corynebacterium casei LMG S-19264T (=DSM 44701T), isolated from a smear-ripened cheese.</title>
        <authorList>
            <consortium name="US DOE Joint Genome Institute (JGI-PGF)"/>
            <person name="Walter F."/>
            <person name="Albersmeier A."/>
            <person name="Kalinowski J."/>
            <person name="Ruckert C."/>
        </authorList>
    </citation>
    <scope>NUCLEOTIDE SEQUENCE</scope>
    <source>
        <strain evidence="2">KCTC 23224</strain>
    </source>
</reference>